<dbReference type="RefSeq" id="WP_139786301.1">
    <property type="nucleotide sequence ID" value="NZ_JACIGS010000009.1"/>
</dbReference>
<dbReference type="EMBL" id="JBETME010000015">
    <property type="protein sequence ID" value="MES4993422.1"/>
    <property type="molecule type" value="Genomic_DNA"/>
</dbReference>
<feature type="coiled-coil region" evidence="1">
    <location>
        <begin position="176"/>
        <end position="211"/>
    </location>
</feature>
<dbReference type="AlphaFoldDB" id="A0ABD5LU32"/>
<proteinExistence type="predicted"/>
<feature type="region of interest" description="Disordered" evidence="2">
    <location>
        <begin position="47"/>
        <end position="74"/>
    </location>
</feature>
<comment type="caution">
    <text evidence="4">The sequence shown here is derived from an EMBL/GenBank/DDBJ whole genome shotgun (WGS) entry which is preliminary data.</text>
</comment>
<evidence type="ECO:0000256" key="2">
    <source>
        <dbReference type="SAM" id="MobiDB-lite"/>
    </source>
</evidence>
<dbReference type="EMBL" id="JACIHP010000009">
    <property type="protein sequence ID" value="MBB4493261.1"/>
    <property type="molecule type" value="Genomic_DNA"/>
</dbReference>
<protein>
    <recommendedName>
        <fullName evidence="7">Transcriptional regulator</fullName>
    </recommendedName>
</protein>
<evidence type="ECO:0000313" key="3">
    <source>
        <dbReference type="EMBL" id="MBB4493261.1"/>
    </source>
</evidence>
<organism evidence="4 6">
    <name type="scientific">Agrobacterium radiobacter</name>
    <dbReference type="NCBI Taxonomy" id="362"/>
    <lineage>
        <taxon>Bacteria</taxon>
        <taxon>Pseudomonadati</taxon>
        <taxon>Pseudomonadota</taxon>
        <taxon>Alphaproteobacteria</taxon>
        <taxon>Hyphomicrobiales</taxon>
        <taxon>Rhizobiaceae</taxon>
        <taxon>Rhizobium/Agrobacterium group</taxon>
        <taxon>Agrobacterium</taxon>
        <taxon>Agrobacterium tumefaciens complex</taxon>
    </lineage>
</organism>
<sequence length="211" mass="22338">MTAAVSLPPCFEGNVMRTPWRFVADLVSRKPKPESPAVAAKTIALEYRPAPEEEHPGIEPAAPDHSAESDSAAQVEANLPAQDTGSTDIETATPVAAKATAVAASIEENAALFTSQPSEEEAPAPTLTEVAETLVTAAPSRQKKIKPIVEPAVSASQTDEVATAAPSGPKSFMDEMADLDAEVDALRRQLAKKLIEQNAQLRRMLAKFDGR</sequence>
<reference evidence="4 6" key="2">
    <citation type="submission" date="2024-06" db="EMBL/GenBank/DDBJ databases">
        <title>Genome sequencing of Agrobacterium spp. from tobacco in Serbia.</title>
        <authorList>
            <person name="Ilicic R.J."/>
            <person name="Studholme D.J."/>
            <person name="Jelusic A."/>
            <person name="Barac G."/>
            <person name="Bagi F."/>
            <person name="Popovic Milovanovic T."/>
        </authorList>
    </citation>
    <scope>NUCLEOTIDE SEQUENCE [LARGE SCALE GENOMIC DNA]</scope>
    <source>
        <strain evidence="4 6">DA1</strain>
    </source>
</reference>
<feature type="region of interest" description="Disordered" evidence="2">
    <location>
        <begin position="151"/>
        <end position="172"/>
    </location>
</feature>
<evidence type="ECO:0000256" key="1">
    <source>
        <dbReference type="SAM" id="Coils"/>
    </source>
</evidence>
<evidence type="ECO:0000313" key="4">
    <source>
        <dbReference type="EMBL" id="MES4993422.1"/>
    </source>
</evidence>
<accession>A0ABD5LU32</accession>
<name>A0ABD5LU32_AGRRD</name>
<gene>
    <name evidence="4" type="ORF">ABVB70_24230</name>
    <name evidence="3" type="ORF">GGE40_005113</name>
</gene>
<dbReference type="Proteomes" id="UP000534590">
    <property type="component" value="Unassembled WGS sequence"/>
</dbReference>
<dbReference type="Proteomes" id="UP001438189">
    <property type="component" value="Unassembled WGS sequence"/>
</dbReference>
<evidence type="ECO:0008006" key="7">
    <source>
        <dbReference type="Google" id="ProtNLM"/>
    </source>
</evidence>
<keyword evidence="5" id="KW-1185">Reference proteome</keyword>
<evidence type="ECO:0000313" key="6">
    <source>
        <dbReference type="Proteomes" id="UP001438189"/>
    </source>
</evidence>
<reference evidence="3 5" key="1">
    <citation type="submission" date="2020-08" db="EMBL/GenBank/DDBJ databases">
        <title>Genomic Encyclopedia of Type Strains, Phase IV (KMG-V): Genome sequencing to study the core and pangenomes of soil and plant-associated prokaryotes.</title>
        <authorList>
            <person name="Whitman W."/>
        </authorList>
    </citation>
    <scope>NUCLEOTIDE SEQUENCE [LARGE SCALE GENOMIC DNA]</scope>
    <source>
        <strain evidence="3 5">SEMIA 461</strain>
    </source>
</reference>
<keyword evidence="1" id="KW-0175">Coiled coil</keyword>
<evidence type="ECO:0000313" key="5">
    <source>
        <dbReference type="Proteomes" id="UP000534590"/>
    </source>
</evidence>